<reference evidence="3" key="1">
    <citation type="journal article" date="2019" name="Int. J. Syst. Evol. Microbiol.">
        <title>The Global Catalogue of Microorganisms (GCM) 10K type strain sequencing project: providing services to taxonomists for standard genome sequencing and annotation.</title>
        <authorList>
            <consortium name="The Broad Institute Genomics Platform"/>
            <consortium name="The Broad Institute Genome Sequencing Center for Infectious Disease"/>
            <person name="Wu L."/>
            <person name="Ma J."/>
        </authorList>
    </citation>
    <scope>NUCLEOTIDE SEQUENCE [LARGE SCALE GENOMIC DNA]</scope>
    <source>
        <strain evidence="3">CCUG 55585</strain>
    </source>
</reference>
<keyword evidence="1" id="KW-0812">Transmembrane</keyword>
<feature type="transmembrane region" description="Helical" evidence="1">
    <location>
        <begin position="102"/>
        <end position="127"/>
    </location>
</feature>
<evidence type="ECO:0000313" key="2">
    <source>
        <dbReference type="EMBL" id="MFD0726959.1"/>
    </source>
</evidence>
<evidence type="ECO:0000256" key="1">
    <source>
        <dbReference type="SAM" id="Phobius"/>
    </source>
</evidence>
<dbReference type="RefSeq" id="WP_386825256.1">
    <property type="nucleotide sequence ID" value="NZ_JBHTIF010000003.1"/>
</dbReference>
<dbReference type="Proteomes" id="UP001597110">
    <property type="component" value="Unassembled WGS sequence"/>
</dbReference>
<keyword evidence="3" id="KW-1185">Reference proteome</keyword>
<keyword evidence="1" id="KW-0472">Membrane</keyword>
<accession>A0ABW2YEP0</accession>
<evidence type="ECO:0008006" key="4">
    <source>
        <dbReference type="Google" id="ProtNLM"/>
    </source>
</evidence>
<evidence type="ECO:0000313" key="3">
    <source>
        <dbReference type="Proteomes" id="UP001597110"/>
    </source>
</evidence>
<organism evidence="2 3">
    <name type="scientific">Lysobacter brunescens</name>
    <dbReference type="NCBI Taxonomy" id="262323"/>
    <lineage>
        <taxon>Bacteria</taxon>
        <taxon>Pseudomonadati</taxon>
        <taxon>Pseudomonadota</taxon>
        <taxon>Gammaproteobacteria</taxon>
        <taxon>Lysobacterales</taxon>
        <taxon>Lysobacteraceae</taxon>
        <taxon>Lysobacter</taxon>
    </lineage>
</organism>
<keyword evidence="1" id="KW-1133">Transmembrane helix</keyword>
<dbReference type="EMBL" id="JBHTIF010000003">
    <property type="protein sequence ID" value="MFD0726959.1"/>
    <property type="molecule type" value="Genomic_DNA"/>
</dbReference>
<feature type="transmembrane region" description="Helical" evidence="1">
    <location>
        <begin position="6"/>
        <end position="25"/>
    </location>
</feature>
<protein>
    <recommendedName>
        <fullName evidence="4">DUF4395 domain-containing protein</fullName>
    </recommendedName>
</protein>
<comment type="caution">
    <text evidence="2">The sequence shown here is derived from an EMBL/GenBank/DDBJ whole genome shotgun (WGS) entry which is preliminary data.</text>
</comment>
<feature type="transmembrane region" description="Helical" evidence="1">
    <location>
        <begin position="76"/>
        <end position="96"/>
    </location>
</feature>
<name>A0ABW2YEP0_9GAMM</name>
<gene>
    <name evidence="2" type="ORF">ACFQ0E_15280</name>
</gene>
<proteinExistence type="predicted"/>
<sequence>MSPDHILALAHLAIVFAAIVGWLTAGAKLAEMHPGLTILATAWRVTAGACIHGARFGLHAIDTEAWRRAIRPVVRAITAALVFAAAPAALFELLFTGVVGPFGAALVLCLALEVATTTPCPWIRYVFIGERRRVQRPFKGEDRRAR</sequence>